<evidence type="ECO:0000256" key="1">
    <source>
        <dbReference type="ARBA" id="ARBA00001255"/>
    </source>
</evidence>
<evidence type="ECO:0000256" key="8">
    <source>
        <dbReference type="SAM" id="SignalP"/>
    </source>
</evidence>
<protein>
    <recommendedName>
        <fullName evidence="3 7">Alpha-galactosidase</fullName>
        <ecNumber evidence="3 7">3.2.1.22</ecNumber>
    </recommendedName>
    <alternativeName>
        <fullName evidence="7">Melibiase</fullName>
    </alternativeName>
</protein>
<feature type="domain" description="Alpha galactosidase C-terminal" evidence="9">
    <location>
        <begin position="329"/>
        <end position="404"/>
    </location>
</feature>
<dbReference type="InterPro" id="IPR013780">
    <property type="entry name" value="Glyco_hydro_b"/>
</dbReference>
<accession>A0A8E2JVQ4</accession>
<dbReference type="EC" id="3.2.1.22" evidence="3 7"/>
<reference evidence="10 11" key="1">
    <citation type="journal article" date="2016" name="Nat. Commun.">
        <title>Ectomycorrhizal ecology is imprinted in the genome of the dominant symbiotic fungus Cenococcum geophilum.</title>
        <authorList>
            <consortium name="DOE Joint Genome Institute"/>
            <person name="Peter M."/>
            <person name="Kohler A."/>
            <person name="Ohm R.A."/>
            <person name="Kuo A."/>
            <person name="Krutzmann J."/>
            <person name="Morin E."/>
            <person name="Arend M."/>
            <person name="Barry K.W."/>
            <person name="Binder M."/>
            <person name="Choi C."/>
            <person name="Clum A."/>
            <person name="Copeland A."/>
            <person name="Grisel N."/>
            <person name="Haridas S."/>
            <person name="Kipfer T."/>
            <person name="LaButti K."/>
            <person name="Lindquist E."/>
            <person name="Lipzen A."/>
            <person name="Maire R."/>
            <person name="Meier B."/>
            <person name="Mihaltcheva S."/>
            <person name="Molinier V."/>
            <person name="Murat C."/>
            <person name="Poggeler S."/>
            <person name="Quandt C.A."/>
            <person name="Sperisen C."/>
            <person name="Tritt A."/>
            <person name="Tisserant E."/>
            <person name="Crous P.W."/>
            <person name="Henrissat B."/>
            <person name="Nehls U."/>
            <person name="Egli S."/>
            <person name="Spatafora J.W."/>
            <person name="Grigoriev I.V."/>
            <person name="Martin F.M."/>
        </authorList>
    </citation>
    <scope>NUCLEOTIDE SEQUENCE [LARGE SCALE GENOMIC DNA]</scope>
    <source>
        <strain evidence="10 11">CBS 207.34</strain>
    </source>
</reference>
<dbReference type="EMBL" id="KV749139">
    <property type="protein sequence ID" value="OCL10922.1"/>
    <property type="molecule type" value="Genomic_DNA"/>
</dbReference>
<dbReference type="Gene3D" id="2.60.40.1180">
    <property type="entry name" value="Golgi alpha-mannosidase II"/>
    <property type="match status" value="1"/>
</dbReference>
<evidence type="ECO:0000256" key="7">
    <source>
        <dbReference type="RuleBase" id="RU361168"/>
    </source>
</evidence>
<dbReference type="SUPFAM" id="SSF51445">
    <property type="entry name" value="(Trans)glycosidases"/>
    <property type="match status" value="1"/>
</dbReference>
<dbReference type="Proteomes" id="UP000250140">
    <property type="component" value="Unassembled WGS sequence"/>
</dbReference>
<keyword evidence="6 7" id="KW-0326">Glycosidase</keyword>
<dbReference type="GO" id="GO:0004557">
    <property type="term" value="F:alpha-galactosidase activity"/>
    <property type="evidence" value="ECO:0007669"/>
    <property type="project" value="UniProtKB-EC"/>
</dbReference>
<dbReference type="Pfam" id="PF16499">
    <property type="entry name" value="Melibiase_2"/>
    <property type="match status" value="1"/>
</dbReference>
<evidence type="ECO:0000313" key="10">
    <source>
        <dbReference type="EMBL" id="OCL10922.1"/>
    </source>
</evidence>
<dbReference type="Pfam" id="PF17801">
    <property type="entry name" value="Melibiase_C"/>
    <property type="match status" value="1"/>
</dbReference>
<feature type="chain" id="PRO_5034384768" description="Alpha-galactosidase" evidence="8">
    <location>
        <begin position="18"/>
        <end position="437"/>
    </location>
</feature>
<dbReference type="AlphaFoldDB" id="A0A8E2JVQ4"/>
<dbReference type="Gene3D" id="3.20.20.70">
    <property type="entry name" value="Aldolase class I"/>
    <property type="match status" value="1"/>
</dbReference>
<gene>
    <name evidence="10" type="ORF">AOQ84DRAFT_425731</name>
</gene>
<evidence type="ECO:0000313" key="11">
    <source>
        <dbReference type="Proteomes" id="UP000250140"/>
    </source>
</evidence>
<evidence type="ECO:0000256" key="6">
    <source>
        <dbReference type="ARBA" id="ARBA00023295"/>
    </source>
</evidence>
<comment type="catalytic activity">
    <reaction evidence="1 7">
        <text>Hydrolysis of terminal, non-reducing alpha-D-galactose residues in alpha-D-galactosides, including galactose oligosaccharides, galactomannans and galactolipids.</text>
        <dbReference type="EC" id="3.2.1.22"/>
    </reaction>
</comment>
<keyword evidence="5 7" id="KW-0378">Hydrolase</keyword>
<dbReference type="GO" id="GO:0005975">
    <property type="term" value="P:carbohydrate metabolic process"/>
    <property type="evidence" value="ECO:0007669"/>
    <property type="project" value="InterPro"/>
</dbReference>
<evidence type="ECO:0000256" key="3">
    <source>
        <dbReference type="ARBA" id="ARBA00012755"/>
    </source>
</evidence>
<dbReference type="PRINTS" id="PR00740">
    <property type="entry name" value="GLHYDRLASE27"/>
</dbReference>
<dbReference type="PANTHER" id="PTHR11452:SF75">
    <property type="entry name" value="ALPHA-GALACTOSIDASE MEL1"/>
    <property type="match status" value="1"/>
</dbReference>
<dbReference type="OrthoDB" id="5795902at2759"/>
<proteinExistence type="inferred from homology"/>
<dbReference type="CDD" id="cd14792">
    <property type="entry name" value="GH27"/>
    <property type="match status" value="1"/>
</dbReference>
<dbReference type="SUPFAM" id="SSF51011">
    <property type="entry name" value="Glycosyl hydrolase domain"/>
    <property type="match status" value="1"/>
</dbReference>
<evidence type="ECO:0000259" key="9">
    <source>
        <dbReference type="Pfam" id="PF17801"/>
    </source>
</evidence>
<name>A0A8E2JVQ4_9PEZI</name>
<evidence type="ECO:0000256" key="5">
    <source>
        <dbReference type="ARBA" id="ARBA00022801"/>
    </source>
</evidence>
<dbReference type="InterPro" id="IPR041233">
    <property type="entry name" value="Melibiase_C"/>
</dbReference>
<dbReference type="InterPro" id="IPR017853">
    <property type="entry name" value="GH"/>
</dbReference>
<keyword evidence="4 8" id="KW-0732">Signal</keyword>
<feature type="signal peptide" evidence="8">
    <location>
        <begin position="1"/>
        <end position="17"/>
    </location>
</feature>
<organism evidence="10 11">
    <name type="scientific">Glonium stellatum</name>
    <dbReference type="NCBI Taxonomy" id="574774"/>
    <lineage>
        <taxon>Eukaryota</taxon>
        <taxon>Fungi</taxon>
        <taxon>Dikarya</taxon>
        <taxon>Ascomycota</taxon>
        <taxon>Pezizomycotina</taxon>
        <taxon>Dothideomycetes</taxon>
        <taxon>Pleosporomycetidae</taxon>
        <taxon>Gloniales</taxon>
        <taxon>Gloniaceae</taxon>
        <taxon>Glonium</taxon>
    </lineage>
</organism>
<keyword evidence="7" id="KW-1015">Disulfide bond</keyword>
<dbReference type="InterPro" id="IPR013785">
    <property type="entry name" value="Aldolase_TIM"/>
</dbReference>
<keyword evidence="11" id="KW-1185">Reference proteome</keyword>
<evidence type="ECO:0000256" key="4">
    <source>
        <dbReference type="ARBA" id="ARBA00022729"/>
    </source>
</evidence>
<evidence type="ECO:0000256" key="2">
    <source>
        <dbReference type="ARBA" id="ARBA00009743"/>
    </source>
</evidence>
<comment type="similarity">
    <text evidence="2 7">Belongs to the glycosyl hydrolase 27 family.</text>
</comment>
<dbReference type="PANTHER" id="PTHR11452">
    <property type="entry name" value="ALPHA-GALACTOSIDASE/ALPHA-N-ACETYLGALACTOSAMINIDASE"/>
    <property type="match status" value="1"/>
</dbReference>
<dbReference type="InterPro" id="IPR002241">
    <property type="entry name" value="Glyco_hydro_27"/>
</dbReference>
<sequence length="437" mass="48746">MLSSLLTVAAYAGSAIALNNGVGKLLKMGFDTFNAFVCDYDEVKVLVQAEAMVKYGLVAAGYNSIILDDCFTLKNRSVDGKLVEDPAKWPNGLKHFTTAINKMGISASAYSDAGYNTCAGYPGSYGYEAQDLETWTEWGFDYLKYDNCFIPFDNVTQENIYGRYERMANAIAAHARKTHSQPMWLSLCEWGWQQPWIWGKRLGHSWRINGDIKPWWSSLASIIDQASFQYWSSDFYGHNDMDMLEVGNTGQGNPIGNLTYEEAKSHFTAWALLKSPLIIGTDLSNATKETIEILGNQDLIKINQDPNIGEAISPFRWGINPDYVSNSTHPAQYWSGNSSYGIVFMVLNTEDKSADMFFNLTESWAIRAGHLYSVYDMWSHTNNGSALRNISLTLPPHGAAALLLNDAGPEPNADTLNLPYCAGYWQCSFPNGTYYSN</sequence>